<feature type="region of interest" description="Disordered" evidence="1">
    <location>
        <begin position="193"/>
        <end position="213"/>
    </location>
</feature>
<evidence type="ECO:0000313" key="2">
    <source>
        <dbReference type="EMBL" id="VDP82637.1"/>
    </source>
</evidence>
<feature type="compositionally biased region" description="Low complexity" evidence="1">
    <location>
        <begin position="14"/>
        <end position="49"/>
    </location>
</feature>
<sequence>MTDSGDLSTSARGPTSIHPTPPITTAISTSISAPPTNNSATTTPAKSSTYTFDPTARSKELPTDPSALRTNLAAIRPQGPGEIPQVGPAPVSQPPTLASGDTFIPNPVDGAFGHKGTMNKAHLNPVTALVPPMVGIPDGGATLTQEQWENRKSKIAQLEKIHSTLSKSKSASTPGAVAAAAGAVLQQQQHRLQGAVGPPPMPPSSLAQPPGSLPQHPLGMFQIVI</sequence>
<dbReference type="WBParaSite" id="ECPE_0000806501-mRNA-1">
    <property type="protein sequence ID" value="ECPE_0000806501-mRNA-1"/>
    <property type="gene ID" value="ECPE_0000806501"/>
</dbReference>
<gene>
    <name evidence="2" type="ORF">ECPE_LOCUS8043</name>
</gene>
<organism evidence="4">
    <name type="scientific">Echinostoma caproni</name>
    <dbReference type="NCBI Taxonomy" id="27848"/>
    <lineage>
        <taxon>Eukaryota</taxon>
        <taxon>Metazoa</taxon>
        <taxon>Spiralia</taxon>
        <taxon>Lophotrochozoa</taxon>
        <taxon>Platyhelminthes</taxon>
        <taxon>Trematoda</taxon>
        <taxon>Digenea</taxon>
        <taxon>Plagiorchiida</taxon>
        <taxon>Echinostomata</taxon>
        <taxon>Echinostomatoidea</taxon>
        <taxon>Echinostomatidae</taxon>
        <taxon>Echinostoma</taxon>
    </lineage>
</organism>
<dbReference type="Proteomes" id="UP000272942">
    <property type="component" value="Unassembled WGS sequence"/>
</dbReference>
<reference evidence="2 3" key="2">
    <citation type="submission" date="2018-11" db="EMBL/GenBank/DDBJ databases">
        <authorList>
            <consortium name="Pathogen Informatics"/>
        </authorList>
    </citation>
    <scope>NUCLEOTIDE SEQUENCE [LARGE SCALE GENOMIC DNA]</scope>
    <source>
        <strain evidence="2 3">Egypt</strain>
    </source>
</reference>
<evidence type="ECO:0000256" key="1">
    <source>
        <dbReference type="SAM" id="MobiDB-lite"/>
    </source>
</evidence>
<keyword evidence="3" id="KW-1185">Reference proteome</keyword>
<evidence type="ECO:0000313" key="3">
    <source>
        <dbReference type="Proteomes" id="UP000272942"/>
    </source>
</evidence>
<name>A0A183AM58_9TREM</name>
<evidence type="ECO:0000313" key="4">
    <source>
        <dbReference type="WBParaSite" id="ECPE_0000806501-mRNA-1"/>
    </source>
</evidence>
<reference evidence="4" key="1">
    <citation type="submission" date="2016-06" db="UniProtKB">
        <authorList>
            <consortium name="WormBaseParasite"/>
        </authorList>
    </citation>
    <scope>IDENTIFICATION</scope>
</reference>
<accession>A0A183AM58</accession>
<feature type="region of interest" description="Disordered" evidence="1">
    <location>
        <begin position="1"/>
        <end position="67"/>
    </location>
</feature>
<feature type="compositionally biased region" description="Polar residues" evidence="1">
    <location>
        <begin position="1"/>
        <end position="13"/>
    </location>
</feature>
<dbReference type="EMBL" id="UZAN01045447">
    <property type="protein sequence ID" value="VDP82637.1"/>
    <property type="molecule type" value="Genomic_DNA"/>
</dbReference>
<protein>
    <submittedName>
        <fullName evidence="4">P66_CC domain-containing protein</fullName>
    </submittedName>
</protein>
<proteinExistence type="predicted"/>
<dbReference type="AlphaFoldDB" id="A0A183AM58"/>